<evidence type="ECO:0000256" key="5">
    <source>
        <dbReference type="ARBA" id="ARBA00022679"/>
    </source>
</evidence>
<dbReference type="PROSITE" id="PS51163">
    <property type="entry name" value="YRDC"/>
    <property type="match status" value="1"/>
</dbReference>
<sequence>MDTAYLRVNSENPDEAILKKAAELIRKGELVVFPTETVYGLGANTFDETAIMKIFEAKGRPQDNPLIVHISTMEMLKQIVSQDVESFSALMDLVWPGPVTLIFEKSKEIPDSVTAGLKSVAVRFPSHRVAQELIRLS</sequence>
<dbReference type="GO" id="GO:0005737">
    <property type="term" value="C:cytoplasm"/>
    <property type="evidence" value="ECO:0007669"/>
    <property type="project" value="UniProtKB-SubCell"/>
</dbReference>
<keyword evidence="7" id="KW-0548">Nucleotidyltransferase</keyword>
<evidence type="ECO:0000313" key="13">
    <source>
        <dbReference type="EMBL" id="HDP77957.1"/>
    </source>
</evidence>
<comment type="caution">
    <text evidence="13">The sequence shown here is derived from an EMBL/GenBank/DDBJ whole genome shotgun (WGS) entry which is preliminary data.</text>
</comment>
<organism evidence="13">
    <name type="scientific">Mesotoga infera</name>
    <dbReference type="NCBI Taxonomy" id="1236046"/>
    <lineage>
        <taxon>Bacteria</taxon>
        <taxon>Thermotogati</taxon>
        <taxon>Thermotogota</taxon>
        <taxon>Thermotogae</taxon>
        <taxon>Kosmotogales</taxon>
        <taxon>Kosmotogaceae</taxon>
        <taxon>Mesotoga</taxon>
    </lineage>
</organism>
<dbReference type="SUPFAM" id="SSF55821">
    <property type="entry name" value="YrdC/RibB"/>
    <property type="match status" value="1"/>
</dbReference>
<dbReference type="GO" id="GO:0000049">
    <property type="term" value="F:tRNA binding"/>
    <property type="evidence" value="ECO:0007669"/>
    <property type="project" value="TreeGrafter"/>
</dbReference>
<evidence type="ECO:0000256" key="7">
    <source>
        <dbReference type="ARBA" id="ARBA00022695"/>
    </source>
</evidence>
<feature type="domain" description="YrdC-like" evidence="12">
    <location>
        <begin position="15"/>
        <end position="137"/>
    </location>
</feature>
<evidence type="ECO:0000256" key="8">
    <source>
        <dbReference type="ARBA" id="ARBA00022741"/>
    </source>
</evidence>
<keyword evidence="9" id="KW-0067">ATP-binding</keyword>
<evidence type="ECO:0000256" key="3">
    <source>
        <dbReference type="ARBA" id="ARBA00012584"/>
    </source>
</evidence>
<reference evidence="13" key="1">
    <citation type="journal article" date="2020" name="mSystems">
        <title>Genome- and Community-Level Interaction Insights into Carbon Utilization and Element Cycling Functions of Hydrothermarchaeota in Hydrothermal Sediment.</title>
        <authorList>
            <person name="Zhou Z."/>
            <person name="Liu Y."/>
            <person name="Xu W."/>
            <person name="Pan J."/>
            <person name="Luo Z.H."/>
            <person name="Li M."/>
        </authorList>
    </citation>
    <scope>NUCLEOTIDE SEQUENCE [LARGE SCALE GENOMIC DNA]</scope>
    <source>
        <strain evidence="13">SpSt-1179</strain>
    </source>
</reference>
<keyword evidence="6" id="KW-0819">tRNA processing</keyword>
<dbReference type="AlphaFoldDB" id="A0A7C1CTZ4"/>
<comment type="subcellular location">
    <subcellularLocation>
        <location evidence="1">Cytoplasm</location>
    </subcellularLocation>
</comment>
<evidence type="ECO:0000256" key="4">
    <source>
        <dbReference type="ARBA" id="ARBA00022490"/>
    </source>
</evidence>
<dbReference type="EMBL" id="DSBT01000196">
    <property type="protein sequence ID" value="HDP77957.1"/>
    <property type="molecule type" value="Genomic_DNA"/>
</dbReference>
<accession>A0A7C1CTZ4</accession>
<dbReference type="InterPro" id="IPR006070">
    <property type="entry name" value="Sua5-like_dom"/>
</dbReference>
<protein>
    <recommendedName>
        <fullName evidence="10">L-threonylcarbamoyladenylate synthase</fullName>
        <ecNumber evidence="3">2.7.7.87</ecNumber>
    </recommendedName>
    <alternativeName>
        <fullName evidence="10">L-threonylcarbamoyladenylate synthase</fullName>
    </alternativeName>
</protein>
<evidence type="ECO:0000256" key="11">
    <source>
        <dbReference type="ARBA" id="ARBA00048366"/>
    </source>
</evidence>
<keyword evidence="4" id="KW-0963">Cytoplasm</keyword>
<dbReference type="Proteomes" id="UP000886198">
    <property type="component" value="Unassembled WGS sequence"/>
</dbReference>
<dbReference type="Pfam" id="PF01300">
    <property type="entry name" value="Sua5_yciO_yrdC"/>
    <property type="match status" value="1"/>
</dbReference>
<dbReference type="PANTHER" id="PTHR17490:SF16">
    <property type="entry name" value="THREONYLCARBAMOYL-AMP SYNTHASE"/>
    <property type="match status" value="1"/>
</dbReference>
<evidence type="ECO:0000256" key="6">
    <source>
        <dbReference type="ARBA" id="ARBA00022694"/>
    </source>
</evidence>
<evidence type="ECO:0000256" key="10">
    <source>
        <dbReference type="ARBA" id="ARBA00029774"/>
    </source>
</evidence>
<dbReference type="GO" id="GO:0006450">
    <property type="term" value="P:regulation of translational fidelity"/>
    <property type="evidence" value="ECO:0007669"/>
    <property type="project" value="TreeGrafter"/>
</dbReference>
<dbReference type="EC" id="2.7.7.87" evidence="3"/>
<dbReference type="GO" id="GO:0003725">
    <property type="term" value="F:double-stranded RNA binding"/>
    <property type="evidence" value="ECO:0007669"/>
    <property type="project" value="InterPro"/>
</dbReference>
<feature type="non-terminal residue" evidence="13">
    <location>
        <position position="137"/>
    </location>
</feature>
<evidence type="ECO:0000259" key="12">
    <source>
        <dbReference type="PROSITE" id="PS51163"/>
    </source>
</evidence>
<dbReference type="GO" id="GO:0008033">
    <property type="term" value="P:tRNA processing"/>
    <property type="evidence" value="ECO:0007669"/>
    <property type="project" value="UniProtKB-KW"/>
</dbReference>
<evidence type="ECO:0000256" key="9">
    <source>
        <dbReference type="ARBA" id="ARBA00022840"/>
    </source>
</evidence>
<keyword evidence="8" id="KW-0547">Nucleotide-binding</keyword>
<proteinExistence type="inferred from homology"/>
<dbReference type="InterPro" id="IPR017945">
    <property type="entry name" value="DHBP_synth_RibB-like_a/b_dom"/>
</dbReference>
<comment type="similarity">
    <text evidence="2">Belongs to the SUA5 family.</text>
</comment>
<evidence type="ECO:0000256" key="2">
    <source>
        <dbReference type="ARBA" id="ARBA00007663"/>
    </source>
</evidence>
<comment type="catalytic activity">
    <reaction evidence="11">
        <text>L-threonine + hydrogencarbonate + ATP = L-threonylcarbamoyladenylate + diphosphate + H2O</text>
        <dbReference type="Rhea" id="RHEA:36407"/>
        <dbReference type="ChEBI" id="CHEBI:15377"/>
        <dbReference type="ChEBI" id="CHEBI:17544"/>
        <dbReference type="ChEBI" id="CHEBI:30616"/>
        <dbReference type="ChEBI" id="CHEBI:33019"/>
        <dbReference type="ChEBI" id="CHEBI:57926"/>
        <dbReference type="ChEBI" id="CHEBI:73682"/>
        <dbReference type="EC" id="2.7.7.87"/>
    </reaction>
</comment>
<name>A0A7C1CTZ4_9BACT</name>
<dbReference type="PANTHER" id="PTHR17490">
    <property type="entry name" value="SUA5"/>
    <property type="match status" value="1"/>
</dbReference>
<gene>
    <name evidence="13" type="ORF">ENN47_07215</name>
</gene>
<keyword evidence="5" id="KW-0808">Transferase</keyword>
<dbReference type="Gene3D" id="3.90.870.10">
    <property type="entry name" value="DHBP synthase"/>
    <property type="match status" value="1"/>
</dbReference>
<dbReference type="InterPro" id="IPR050156">
    <property type="entry name" value="TC-AMP_synthase_SUA5"/>
</dbReference>
<evidence type="ECO:0000256" key="1">
    <source>
        <dbReference type="ARBA" id="ARBA00004496"/>
    </source>
</evidence>
<dbReference type="GO" id="GO:0005524">
    <property type="term" value="F:ATP binding"/>
    <property type="evidence" value="ECO:0007669"/>
    <property type="project" value="UniProtKB-KW"/>
</dbReference>
<dbReference type="NCBIfam" id="TIGR00057">
    <property type="entry name" value="L-threonylcarbamoyladenylate synthase"/>
    <property type="match status" value="1"/>
</dbReference>
<dbReference type="GO" id="GO:0061710">
    <property type="term" value="F:L-threonylcarbamoyladenylate synthase"/>
    <property type="evidence" value="ECO:0007669"/>
    <property type="project" value="UniProtKB-EC"/>
</dbReference>